<evidence type="ECO:0000313" key="1">
    <source>
        <dbReference type="EMBL" id="KTF05614.1"/>
    </source>
</evidence>
<accession>A0A1B6NQA2</accession>
<proteinExistence type="predicted"/>
<comment type="caution">
    <text evidence="1">The sequence shown here is derived from an EMBL/GenBank/DDBJ whole genome shotgun (WGS) entry which is preliminary data.</text>
</comment>
<protein>
    <submittedName>
        <fullName evidence="1">Uncharacterized protein</fullName>
    </submittedName>
</protein>
<feature type="non-terminal residue" evidence="1">
    <location>
        <position position="1"/>
    </location>
</feature>
<dbReference type="AlphaFoldDB" id="A0A1B6NQA2"/>
<reference evidence="1" key="1">
    <citation type="submission" date="2013-11" db="EMBL/GenBank/DDBJ databases">
        <title>Microbial diversity, functional groups and degradation webs in Northern and Southern Mediterranean and Red Sea marine crude oil polluted sites.</title>
        <authorList>
            <person name="Daffonchio D."/>
            <person name="Mapelli F."/>
            <person name="Ferrer M."/>
            <person name="Richter M."/>
            <person name="Cherif A."/>
            <person name="Malkawi H.I."/>
            <person name="Yakimov M.M."/>
            <person name="Abdel-Fattah Y.R."/>
            <person name="Blaghen M."/>
            <person name="Golyshin P.N."/>
            <person name="Kalogerakis N."/>
            <person name="Boon N."/>
            <person name="Magagnini M."/>
            <person name="Fava F."/>
        </authorList>
    </citation>
    <scope>NUCLEOTIDE SEQUENCE</scope>
</reference>
<gene>
    <name evidence="1" type="ORF">MGSAQ_002889</name>
</gene>
<organism evidence="1">
    <name type="scientific">marine sediment metagenome</name>
    <dbReference type="NCBI Taxonomy" id="412755"/>
    <lineage>
        <taxon>unclassified sequences</taxon>
        <taxon>metagenomes</taxon>
        <taxon>ecological metagenomes</taxon>
    </lineage>
</organism>
<dbReference type="EMBL" id="AYSL01001677">
    <property type="protein sequence ID" value="KTF05614.1"/>
    <property type="molecule type" value="Genomic_DNA"/>
</dbReference>
<sequence>NEKPNTITLGFYYSTFKSRGLSVDLSL</sequence>
<name>A0A1B6NQA2_9ZZZZ</name>